<evidence type="ECO:0000313" key="5">
    <source>
        <dbReference type="EMBL" id="MBK9982902.1"/>
    </source>
</evidence>
<dbReference type="PANTHER" id="PTHR48105">
    <property type="entry name" value="THIOREDOXIN REDUCTASE 1-RELATED-RELATED"/>
    <property type="match status" value="1"/>
</dbReference>
<dbReference type="SUPFAM" id="SSF54862">
    <property type="entry name" value="4Fe-4S ferredoxins"/>
    <property type="match status" value="1"/>
</dbReference>
<reference evidence="5 6" key="1">
    <citation type="submission" date="2020-10" db="EMBL/GenBank/DDBJ databases">
        <title>Connecting structure to function with the recovery of over 1000 high-quality activated sludge metagenome-assembled genomes encoding full-length rRNA genes using long-read sequencing.</title>
        <authorList>
            <person name="Singleton C.M."/>
            <person name="Petriglieri F."/>
            <person name="Kristensen J.M."/>
            <person name="Kirkegaard R.H."/>
            <person name="Michaelsen T.Y."/>
            <person name="Andersen M.H."/>
            <person name="Karst S.M."/>
            <person name="Dueholm M.S."/>
            <person name="Nielsen P.H."/>
            <person name="Albertsen M."/>
        </authorList>
    </citation>
    <scope>NUCLEOTIDE SEQUENCE [LARGE SCALE GENOMIC DNA]</scope>
    <source>
        <strain evidence="5">Ribe_18-Q3-R11-54_MAXAC.273</strain>
    </source>
</reference>
<dbReference type="PRINTS" id="PR00368">
    <property type="entry name" value="FADPNR"/>
</dbReference>
<keyword evidence="3" id="KW-0812">Transmembrane</keyword>
<dbReference type="PROSITE" id="PS51379">
    <property type="entry name" value="4FE4S_FER_2"/>
    <property type="match status" value="2"/>
</dbReference>
<dbReference type="AlphaFoldDB" id="A0A9D7XTQ7"/>
<accession>A0A9D7XTQ7</accession>
<dbReference type="Gene3D" id="3.50.50.60">
    <property type="entry name" value="FAD/NAD(P)-binding domain"/>
    <property type="match status" value="2"/>
</dbReference>
<name>A0A9D7XTQ7_9BACT</name>
<feature type="domain" description="4Fe-4S ferredoxin-type" evidence="4">
    <location>
        <begin position="54"/>
        <end position="84"/>
    </location>
</feature>
<keyword evidence="3" id="KW-1133">Transmembrane helix</keyword>
<evidence type="ECO:0000313" key="6">
    <source>
        <dbReference type="Proteomes" id="UP000808337"/>
    </source>
</evidence>
<sequence>MEVLLEKAIIYSVVLGLILLTIYIYVRQLKRNSKRVDEKIKKAKEEGLHEPVSLHPEIDVNTCIQSGACIEACPEKEIIGIRNGKATLINASRCIGHGACFHACPVEAITLVIGTEKRGVDLPHVKRDFETNVPGMYIAGELGGMGLIKNSVEQGKQAVNNIVKAISRAKGSEYDLVIVGAGPAGISATLEAKRLGLNFITLEQDTLGGTVYSFPRAKIVMTSPMDLPLFGKIKLTETTKSDLLELWIKVLNENNITIKQNTKVESITKEGENFKLLINNGETVLTKSVLLAIGRRGTPRKLNVTGEHLEKVAYRLLEPENIQDKSILVVGGGDSAIEAALALADLNKVLLSYRGEAFQRIKVKNGEKINKAIADGTIEVRFNSNVVEINELNIILSLSDKEIKTIDNDLVYIFAGGELPTDFLKKAGIDISTKFGHAVLKHEKKR</sequence>
<dbReference type="Pfam" id="PF13738">
    <property type="entry name" value="Pyr_redox_3"/>
    <property type="match status" value="1"/>
</dbReference>
<protein>
    <submittedName>
        <fullName evidence="5">NAD(P)-binding domain-containing protein</fullName>
    </submittedName>
</protein>
<dbReference type="InterPro" id="IPR036188">
    <property type="entry name" value="FAD/NAD-bd_sf"/>
</dbReference>
<organism evidence="5 6">
    <name type="scientific">Candidatus Opimibacter skivensis</name>
    <dbReference type="NCBI Taxonomy" id="2982028"/>
    <lineage>
        <taxon>Bacteria</taxon>
        <taxon>Pseudomonadati</taxon>
        <taxon>Bacteroidota</taxon>
        <taxon>Saprospiria</taxon>
        <taxon>Saprospirales</taxon>
        <taxon>Saprospiraceae</taxon>
        <taxon>Candidatus Opimibacter</taxon>
    </lineage>
</organism>
<dbReference type="InterPro" id="IPR017896">
    <property type="entry name" value="4Fe4S_Fe-S-bd"/>
</dbReference>
<evidence type="ECO:0000256" key="1">
    <source>
        <dbReference type="ARBA" id="ARBA00022630"/>
    </source>
</evidence>
<dbReference type="Pfam" id="PF13237">
    <property type="entry name" value="Fer4_10"/>
    <property type="match status" value="1"/>
</dbReference>
<evidence type="ECO:0000256" key="3">
    <source>
        <dbReference type="SAM" id="Phobius"/>
    </source>
</evidence>
<dbReference type="InterPro" id="IPR050097">
    <property type="entry name" value="Ferredoxin-NADP_redctase_2"/>
</dbReference>
<proteinExistence type="predicted"/>
<evidence type="ECO:0000256" key="2">
    <source>
        <dbReference type="ARBA" id="ARBA00023002"/>
    </source>
</evidence>
<keyword evidence="3" id="KW-0472">Membrane</keyword>
<comment type="caution">
    <text evidence="5">The sequence shown here is derived from an EMBL/GenBank/DDBJ whole genome shotgun (WGS) entry which is preliminary data.</text>
</comment>
<feature type="transmembrane region" description="Helical" evidence="3">
    <location>
        <begin position="6"/>
        <end position="26"/>
    </location>
</feature>
<gene>
    <name evidence="5" type="ORF">IPP15_10865</name>
</gene>
<dbReference type="PRINTS" id="PR00469">
    <property type="entry name" value="PNDRDTASEII"/>
</dbReference>
<dbReference type="Proteomes" id="UP000808337">
    <property type="component" value="Unassembled WGS sequence"/>
</dbReference>
<dbReference type="GO" id="GO:0016491">
    <property type="term" value="F:oxidoreductase activity"/>
    <property type="evidence" value="ECO:0007669"/>
    <property type="project" value="UniProtKB-KW"/>
</dbReference>
<dbReference type="SUPFAM" id="SSF51905">
    <property type="entry name" value="FAD/NAD(P)-binding domain"/>
    <property type="match status" value="1"/>
</dbReference>
<feature type="domain" description="4Fe-4S ferredoxin-type" evidence="4">
    <location>
        <begin position="85"/>
        <end position="114"/>
    </location>
</feature>
<keyword evidence="1" id="KW-0285">Flavoprotein</keyword>
<keyword evidence="2" id="KW-0560">Oxidoreductase</keyword>
<evidence type="ECO:0000259" key="4">
    <source>
        <dbReference type="PROSITE" id="PS51379"/>
    </source>
</evidence>
<dbReference type="Gene3D" id="3.30.70.20">
    <property type="match status" value="1"/>
</dbReference>
<dbReference type="EMBL" id="JADKGY010000008">
    <property type="protein sequence ID" value="MBK9982902.1"/>
    <property type="molecule type" value="Genomic_DNA"/>
</dbReference>